<gene>
    <name evidence="9" type="ORF">HOLleu_09467</name>
</gene>
<keyword evidence="6" id="KW-0547">Nucleotide-binding</keyword>
<organism evidence="9 10">
    <name type="scientific">Holothuria leucospilota</name>
    <name type="common">Black long sea cucumber</name>
    <name type="synonym">Mertensiothuria leucospilota</name>
    <dbReference type="NCBI Taxonomy" id="206669"/>
    <lineage>
        <taxon>Eukaryota</taxon>
        <taxon>Metazoa</taxon>
        <taxon>Echinodermata</taxon>
        <taxon>Eleutherozoa</taxon>
        <taxon>Echinozoa</taxon>
        <taxon>Holothuroidea</taxon>
        <taxon>Aspidochirotacea</taxon>
        <taxon>Aspidochirotida</taxon>
        <taxon>Holothuriidae</taxon>
        <taxon>Holothuria</taxon>
    </lineage>
</organism>
<evidence type="ECO:0000256" key="4">
    <source>
        <dbReference type="ARBA" id="ARBA00023136"/>
    </source>
</evidence>
<evidence type="ECO:0000256" key="2">
    <source>
        <dbReference type="ARBA" id="ARBA00022692"/>
    </source>
</evidence>
<keyword evidence="5" id="KW-0325">Glycoprotein</keyword>
<dbReference type="InterPro" id="IPR050122">
    <property type="entry name" value="RTK"/>
</dbReference>
<keyword evidence="6" id="KW-0067">ATP-binding</keyword>
<evidence type="ECO:0000313" key="9">
    <source>
        <dbReference type="EMBL" id="KAJ8042654.1"/>
    </source>
</evidence>
<dbReference type="PANTHER" id="PTHR24416:SF611">
    <property type="entry name" value="TYROSINE-PROTEIN KINASE TRANSMEMBRANE RECEPTOR ROR"/>
    <property type="match status" value="1"/>
</dbReference>
<dbReference type="GO" id="GO:0046872">
    <property type="term" value="F:metal ion binding"/>
    <property type="evidence" value="ECO:0007669"/>
    <property type="project" value="UniProtKB-KW"/>
</dbReference>
<dbReference type="InterPro" id="IPR000719">
    <property type="entry name" value="Prot_kinase_dom"/>
</dbReference>
<reference evidence="9" key="1">
    <citation type="submission" date="2021-10" db="EMBL/GenBank/DDBJ databases">
        <title>Tropical sea cucumber genome reveals ecological adaptation and Cuvierian tubules defense mechanism.</title>
        <authorList>
            <person name="Chen T."/>
        </authorList>
    </citation>
    <scope>NUCLEOTIDE SEQUENCE</scope>
    <source>
        <strain evidence="9">Nanhai2018</strain>
        <tissue evidence="9">Muscle</tissue>
    </source>
</reference>
<name>A0A9Q1CDG9_HOLLE</name>
<dbReference type="PRINTS" id="PR00109">
    <property type="entry name" value="TYRKINASE"/>
</dbReference>
<dbReference type="PROSITE" id="PS50011">
    <property type="entry name" value="PROTEIN_KINASE_DOM"/>
    <property type="match status" value="1"/>
</dbReference>
<dbReference type="GO" id="GO:0043235">
    <property type="term" value="C:receptor complex"/>
    <property type="evidence" value="ECO:0007669"/>
    <property type="project" value="TreeGrafter"/>
</dbReference>
<dbReference type="InterPro" id="IPR001245">
    <property type="entry name" value="Ser-Thr/Tyr_kinase_cat_dom"/>
</dbReference>
<dbReference type="SUPFAM" id="SSF56112">
    <property type="entry name" value="Protein kinase-like (PK-like)"/>
    <property type="match status" value="1"/>
</dbReference>
<keyword evidence="2" id="KW-0812">Transmembrane</keyword>
<protein>
    <submittedName>
        <fullName evidence="9">Tyrosine-protein kinase Srms</fullName>
    </submittedName>
</protein>
<feature type="domain" description="Protein kinase" evidence="8">
    <location>
        <begin position="128"/>
        <end position="481"/>
    </location>
</feature>
<evidence type="ECO:0000313" key="10">
    <source>
        <dbReference type="Proteomes" id="UP001152320"/>
    </source>
</evidence>
<dbReference type="EMBL" id="JAIZAY010000004">
    <property type="protein sequence ID" value="KAJ8042654.1"/>
    <property type="molecule type" value="Genomic_DNA"/>
</dbReference>
<dbReference type="GO" id="GO:0005886">
    <property type="term" value="C:plasma membrane"/>
    <property type="evidence" value="ECO:0007669"/>
    <property type="project" value="TreeGrafter"/>
</dbReference>
<sequence length="514" mass="59058">MTCSLQGNHIWRFNDKIIFADKFRPIDIGYNNVYGEMVTHAVSKLRIDKISLSNAGNYSCTAGQEELTYYLRVLELNLMVNGRDIVDFQFLLSDVKYNVTCSISGRLQQQQIISLSSHHVTENHREELLYKPVIGFNVVTITVEFKATSLRTSFMCAKLDENGKAHSPSTSALDIFGSRFDPSLSDQQPTREIFDSIDYVGPSPTVEMSGQFTDLAGKCPESGIAINDFTMSCENVTLLSRLHCGNVIDYWKGKISSSGKELDCICETLSVTFLILYTVPYYIYREYVPNGSLRDYLLRSYHPNKLSDDLNNPETIYANEYEHHLIMFAKQVADAMDFLDFYQFNHPALCARKVLLSSTMQCKLYDFWPRDLSSDRICYLMKNPNPPTAWLPPETIFLQNYDSCSDVWTYGILLWEIFSLGEIPFQFETSEEIEDNIRKMMLLPKPCTCPNSVFNIMSSTWEKYSENRPTFAELKDRMNSLEELPDMELRNVYDRSVGYITMVPGNEAHFDTHL</sequence>
<feature type="binding site" evidence="6">
    <location>
        <position position="352"/>
    </location>
    <ligand>
        <name>ATP</name>
        <dbReference type="ChEBI" id="CHEBI:30616"/>
    </ligand>
</feature>
<keyword evidence="3" id="KW-1133">Transmembrane helix</keyword>
<comment type="subcellular location">
    <subcellularLocation>
        <location evidence="1">Membrane</location>
    </subcellularLocation>
</comment>
<evidence type="ECO:0000259" key="8">
    <source>
        <dbReference type="PROSITE" id="PS50011"/>
    </source>
</evidence>
<feature type="binding site" evidence="7">
    <location>
        <position position="366"/>
    </location>
    <ligand>
        <name>Mg(2+)</name>
        <dbReference type="ChEBI" id="CHEBI:18420"/>
    </ligand>
</feature>
<evidence type="ECO:0000256" key="7">
    <source>
        <dbReference type="PIRSR" id="PIRSR000615-3"/>
    </source>
</evidence>
<dbReference type="PANTHER" id="PTHR24416">
    <property type="entry name" value="TYROSINE-PROTEIN KINASE RECEPTOR"/>
    <property type="match status" value="1"/>
</dbReference>
<dbReference type="CDD" id="cd00096">
    <property type="entry name" value="Ig"/>
    <property type="match status" value="1"/>
</dbReference>
<keyword evidence="9" id="KW-0808">Transferase</keyword>
<dbReference type="GO" id="GO:0005524">
    <property type="term" value="F:ATP binding"/>
    <property type="evidence" value="ECO:0007669"/>
    <property type="project" value="UniProtKB-KW"/>
</dbReference>
<dbReference type="SUPFAM" id="SSF48726">
    <property type="entry name" value="Immunoglobulin"/>
    <property type="match status" value="1"/>
</dbReference>
<accession>A0A9Q1CDG9</accession>
<dbReference type="InterPro" id="IPR011009">
    <property type="entry name" value="Kinase-like_dom_sf"/>
</dbReference>
<proteinExistence type="predicted"/>
<dbReference type="Gene3D" id="1.10.510.10">
    <property type="entry name" value="Transferase(Phosphotransferase) domain 1"/>
    <property type="match status" value="1"/>
</dbReference>
<dbReference type="PIRSF" id="PIRSF000615">
    <property type="entry name" value="TyrPK_CSF1-R"/>
    <property type="match status" value="1"/>
</dbReference>
<comment type="caution">
    <text evidence="9">The sequence shown here is derived from an EMBL/GenBank/DDBJ whole genome shotgun (WGS) entry which is preliminary data.</text>
</comment>
<dbReference type="GO" id="GO:0004714">
    <property type="term" value="F:transmembrane receptor protein tyrosine kinase activity"/>
    <property type="evidence" value="ECO:0007669"/>
    <property type="project" value="TreeGrafter"/>
</dbReference>
<dbReference type="InterPro" id="IPR036179">
    <property type="entry name" value="Ig-like_dom_sf"/>
</dbReference>
<evidence type="ECO:0000256" key="1">
    <source>
        <dbReference type="ARBA" id="ARBA00004370"/>
    </source>
</evidence>
<dbReference type="Proteomes" id="UP001152320">
    <property type="component" value="Chromosome 4"/>
</dbReference>
<keyword evidence="9" id="KW-0418">Kinase</keyword>
<dbReference type="AlphaFoldDB" id="A0A9Q1CDG9"/>
<evidence type="ECO:0000256" key="3">
    <source>
        <dbReference type="ARBA" id="ARBA00022989"/>
    </source>
</evidence>
<dbReference type="Pfam" id="PF07714">
    <property type="entry name" value="PK_Tyr_Ser-Thr"/>
    <property type="match status" value="1"/>
</dbReference>
<keyword evidence="7" id="KW-0479">Metal-binding</keyword>
<dbReference type="GO" id="GO:0007169">
    <property type="term" value="P:cell surface receptor protein tyrosine kinase signaling pathway"/>
    <property type="evidence" value="ECO:0007669"/>
    <property type="project" value="TreeGrafter"/>
</dbReference>
<keyword evidence="7" id="KW-0460">Magnesium</keyword>
<keyword evidence="10" id="KW-1185">Reference proteome</keyword>
<evidence type="ECO:0000256" key="6">
    <source>
        <dbReference type="PIRSR" id="PIRSR000615-2"/>
    </source>
</evidence>
<keyword evidence="4" id="KW-0472">Membrane</keyword>
<evidence type="ECO:0000256" key="5">
    <source>
        <dbReference type="ARBA" id="ARBA00023180"/>
    </source>
</evidence>